<sequence>MERFFSSGYARDVKNRTKSCLDCSRRNPPPFTHSQRTHPRTEACKRRFQKIKMDSFSPLPRSEHGNRYIFLITDCFTKYGMLQAIHTDQGSQFESACFTKCVRP</sequence>
<dbReference type="InterPro" id="IPR012337">
    <property type="entry name" value="RNaseH-like_sf"/>
</dbReference>
<dbReference type="InterPro" id="IPR052160">
    <property type="entry name" value="Gypsy_RT_Integrase-like"/>
</dbReference>
<organism evidence="1 2">
    <name type="scientific">Trichinella patagoniensis</name>
    <dbReference type="NCBI Taxonomy" id="990121"/>
    <lineage>
        <taxon>Eukaryota</taxon>
        <taxon>Metazoa</taxon>
        <taxon>Ecdysozoa</taxon>
        <taxon>Nematoda</taxon>
        <taxon>Enoplea</taxon>
        <taxon>Dorylaimia</taxon>
        <taxon>Trichinellida</taxon>
        <taxon>Trichinellidae</taxon>
        <taxon>Trichinella</taxon>
    </lineage>
</organism>
<dbReference type="Gene3D" id="3.30.420.10">
    <property type="entry name" value="Ribonuclease H-like superfamily/Ribonuclease H"/>
    <property type="match status" value="1"/>
</dbReference>
<dbReference type="AlphaFoldDB" id="A0A0V1ADH9"/>
<dbReference type="OrthoDB" id="425619at2759"/>
<accession>A0A0V1ADH9</accession>
<dbReference type="SUPFAM" id="SSF53098">
    <property type="entry name" value="Ribonuclease H-like"/>
    <property type="match status" value="1"/>
</dbReference>
<protein>
    <recommendedName>
        <fullName evidence="3">Integrase catalytic domain-containing protein</fullName>
    </recommendedName>
</protein>
<evidence type="ECO:0000313" key="2">
    <source>
        <dbReference type="Proteomes" id="UP000054783"/>
    </source>
</evidence>
<dbReference type="PANTHER" id="PTHR47266">
    <property type="entry name" value="ENDONUCLEASE-RELATED"/>
    <property type="match status" value="1"/>
</dbReference>
<dbReference type="STRING" id="990121.A0A0V1ADH9"/>
<evidence type="ECO:0000313" key="1">
    <source>
        <dbReference type="EMBL" id="KRY22903.1"/>
    </source>
</evidence>
<dbReference type="EMBL" id="JYDQ01000006">
    <property type="protein sequence ID" value="KRY22903.1"/>
    <property type="molecule type" value="Genomic_DNA"/>
</dbReference>
<reference evidence="1 2" key="1">
    <citation type="submission" date="2015-01" db="EMBL/GenBank/DDBJ databases">
        <title>Evolution of Trichinella species and genotypes.</title>
        <authorList>
            <person name="Korhonen P.K."/>
            <person name="Edoardo P."/>
            <person name="Giuseppe L.R."/>
            <person name="Gasser R.B."/>
        </authorList>
    </citation>
    <scope>NUCLEOTIDE SEQUENCE [LARGE SCALE GENOMIC DNA]</scope>
    <source>
        <strain evidence="1">ISS2496</strain>
    </source>
</reference>
<proteinExistence type="predicted"/>
<dbReference type="Proteomes" id="UP000054783">
    <property type="component" value="Unassembled WGS sequence"/>
</dbReference>
<keyword evidence="2" id="KW-1185">Reference proteome</keyword>
<comment type="caution">
    <text evidence="1">The sequence shown here is derived from an EMBL/GenBank/DDBJ whole genome shotgun (WGS) entry which is preliminary data.</text>
</comment>
<dbReference type="InterPro" id="IPR036397">
    <property type="entry name" value="RNaseH_sf"/>
</dbReference>
<evidence type="ECO:0008006" key="3">
    <source>
        <dbReference type="Google" id="ProtNLM"/>
    </source>
</evidence>
<dbReference type="GO" id="GO:0003676">
    <property type="term" value="F:nucleic acid binding"/>
    <property type="evidence" value="ECO:0007669"/>
    <property type="project" value="InterPro"/>
</dbReference>
<name>A0A0V1ADH9_9BILA</name>
<gene>
    <name evidence="1" type="ORF">T12_11930</name>
</gene>